<evidence type="ECO:0000259" key="2">
    <source>
        <dbReference type="Pfam" id="PF20432"/>
    </source>
</evidence>
<dbReference type="InterPro" id="IPR024467">
    <property type="entry name" value="Xre/MbcA/ParS-like_toxin-bd"/>
</dbReference>
<feature type="domain" description="Antitoxin Xre/MbcA/ParS-like toxin-binding" evidence="1">
    <location>
        <begin position="124"/>
        <end position="167"/>
    </location>
</feature>
<feature type="domain" description="Antitoxin Xre-like helix-turn-helix" evidence="2">
    <location>
        <begin position="47"/>
        <end position="104"/>
    </location>
</feature>
<evidence type="ECO:0000313" key="4">
    <source>
        <dbReference type="Proteomes" id="UP001596457"/>
    </source>
</evidence>
<accession>A0ABW2SBI5</accession>
<dbReference type="RefSeq" id="WP_382199963.1">
    <property type="nucleotide sequence ID" value="NZ_JBHTBZ010000017.1"/>
</dbReference>
<protein>
    <submittedName>
        <fullName evidence="3">Antitoxin Xre/MbcA/ParS toxin-binding domain-containing protein</fullName>
    </submittedName>
</protein>
<evidence type="ECO:0000313" key="3">
    <source>
        <dbReference type="EMBL" id="MFC7460584.1"/>
    </source>
</evidence>
<sequence length="170" mass="18511">MVKTIEGQDIKAGRAQRAIVGPLQGTLASHNYIEVYRADPMQRVQWVKGGVPAQAVVELAKQMVMSKERLVGTLGLGRATIDRKVRDRKTLSQDEGSRILGMVRLVGQVQAMVEESGRPEGFDAGAWVARWLEQPVPALGGRRPAEFMDTPEGQGLVSDLVARMQSGAYA</sequence>
<keyword evidence="4" id="KW-1185">Reference proteome</keyword>
<comment type="caution">
    <text evidence="3">The sequence shown here is derived from an EMBL/GenBank/DDBJ whole genome shotgun (WGS) entry which is preliminary data.</text>
</comment>
<name>A0ABW2SBI5_9BURK</name>
<dbReference type="EMBL" id="JBHTBZ010000017">
    <property type="protein sequence ID" value="MFC7460584.1"/>
    <property type="molecule type" value="Genomic_DNA"/>
</dbReference>
<dbReference type="Pfam" id="PF20432">
    <property type="entry name" value="Xre-like-HTH"/>
    <property type="match status" value="1"/>
</dbReference>
<proteinExistence type="predicted"/>
<dbReference type="Pfam" id="PF09722">
    <property type="entry name" value="Xre_MbcA_ParS_C"/>
    <property type="match status" value="1"/>
</dbReference>
<organism evidence="3 4">
    <name type="scientific">Hydrogenophaga defluvii</name>
    <dbReference type="NCBI Taxonomy" id="249410"/>
    <lineage>
        <taxon>Bacteria</taxon>
        <taxon>Pseudomonadati</taxon>
        <taxon>Pseudomonadota</taxon>
        <taxon>Betaproteobacteria</taxon>
        <taxon>Burkholderiales</taxon>
        <taxon>Comamonadaceae</taxon>
        <taxon>Hydrogenophaga</taxon>
    </lineage>
</organism>
<dbReference type="InterPro" id="IPR011979">
    <property type="entry name" value="Antitox_Xre"/>
</dbReference>
<gene>
    <name evidence="3" type="ORF">ACFQU0_09105</name>
</gene>
<dbReference type="NCBIfam" id="TIGR02293">
    <property type="entry name" value="TAS_TIGR02293"/>
    <property type="match status" value="1"/>
</dbReference>
<reference evidence="4" key="1">
    <citation type="journal article" date="2019" name="Int. J. Syst. Evol. Microbiol.">
        <title>The Global Catalogue of Microorganisms (GCM) 10K type strain sequencing project: providing services to taxonomists for standard genome sequencing and annotation.</title>
        <authorList>
            <consortium name="The Broad Institute Genomics Platform"/>
            <consortium name="The Broad Institute Genome Sequencing Center for Infectious Disease"/>
            <person name="Wu L."/>
            <person name="Ma J."/>
        </authorList>
    </citation>
    <scope>NUCLEOTIDE SEQUENCE [LARGE SCALE GENOMIC DNA]</scope>
    <source>
        <strain evidence="4">CCUG 53903</strain>
    </source>
</reference>
<dbReference type="InterPro" id="IPR046847">
    <property type="entry name" value="Xre-like_HTH"/>
</dbReference>
<dbReference type="Proteomes" id="UP001596457">
    <property type="component" value="Unassembled WGS sequence"/>
</dbReference>
<evidence type="ECO:0000259" key="1">
    <source>
        <dbReference type="Pfam" id="PF09722"/>
    </source>
</evidence>